<evidence type="ECO:0000313" key="3">
    <source>
        <dbReference type="Proteomes" id="UP000316614"/>
    </source>
</evidence>
<evidence type="ECO:0000313" key="2">
    <source>
        <dbReference type="EMBL" id="QDH80412.1"/>
    </source>
</evidence>
<feature type="compositionally biased region" description="Basic and acidic residues" evidence="1">
    <location>
        <begin position="369"/>
        <end position="379"/>
    </location>
</feature>
<gene>
    <name evidence="2" type="ORF">FKX85_15735</name>
</gene>
<sequence>MSTLTNHIVHKVLVQLNIDDQQTALGIKNQIAVFVQKELFPLLEEYFNELEQQFQGNHLQLPALTIQLHTTKRIFDSLGRSTNMLAVDHLLNQFRQQVEQQLQQWNREILSSPVTKDSMVNRARSLNALDGRKKPSEDAPSNMTPSQRTVESIIYILEHGHRPWWLRENEKVLFFSDWNTMDGSLKESIKKPKLQVFLRGIVHQPIILKRLIYQFSNHQLEKIYHELINYNSELTFVQFYKTLVNSFSSSKFRMAFWQMVFGALSKTYFDKNYIDDAQHLWKIGMEEHPKSHEMIFRIIDQIVLTASQFHHQESWSNPRTFSQFKSNYNSLKLKKNNSIDKSTTETNKKDLINQLGQLWETKDNITVRERLSEEKRQEEEPAPSTPETDEARLSEGIHVDQAGLVLLHPFICQLFQSTNLLDQDKNIQNKTQAVHLLHYLATKQENAFEQEMVFEKYCCNVGLETSLEREVSLSQKMKGAAEELLEAAIGHWTALKNTQGNTLRAEYLNRKGKLVTQGNYHKLIIERKTQDILLDRLPWNIGLVKFPWKKQLLFVEWA</sequence>
<accession>A0A514CKT5</accession>
<dbReference type="OrthoDB" id="1488184at2"/>
<evidence type="ECO:0000256" key="1">
    <source>
        <dbReference type="SAM" id="MobiDB-lite"/>
    </source>
</evidence>
<name>A0A514CKT5_9BACT</name>
<reference evidence="2 3" key="1">
    <citation type="submission" date="2019-06" db="EMBL/GenBank/DDBJ databases">
        <title>Echinicola alkalisoli sp. nov. isolated from saline soil.</title>
        <authorList>
            <person name="Sun J.-Q."/>
            <person name="Xu L."/>
        </authorList>
    </citation>
    <scope>NUCLEOTIDE SEQUENCE [LARGE SCALE GENOMIC DNA]</scope>
    <source>
        <strain evidence="2 3">LN3S3</strain>
    </source>
</reference>
<feature type="region of interest" description="Disordered" evidence="1">
    <location>
        <begin position="369"/>
        <end position="391"/>
    </location>
</feature>
<dbReference type="AlphaFoldDB" id="A0A514CKT5"/>
<dbReference type="Pfam" id="PF19268">
    <property type="entry name" value="CIS_TMP"/>
    <property type="match status" value="1"/>
</dbReference>
<dbReference type="KEGG" id="echi:FKX85_15735"/>
<proteinExistence type="predicted"/>
<dbReference type="EMBL" id="CP041253">
    <property type="protein sequence ID" value="QDH80412.1"/>
    <property type="molecule type" value="Genomic_DNA"/>
</dbReference>
<organism evidence="2 3">
    <name type="scientific">Echinicola soli</name>
    <dbReference type="NCBI Taxonomy" id="2591634"/>
    <lineage>
        <taxon>Bacteria</taxon>
        <taxon>Pseudomonadati</taxon>
        <taxon>Bacteroidota</taxon>
        <taxon>Cytophagia</taxon>
        <taxon>Cytophagales</taxon>
        <taxon>Cyclobacteriaceae</taxon>
        <taxon>Echinicola</taxon>
    </lineage>
</organism>
<keyword evidence="3" id="KW-1185">Reference proteome</keyword>
<protein>
    <submittedName>
        <fullName evidence="2">Uncharacterized protein</fullName>
    </submittedName>
</protein>
<dbReference type="Proteomes" id="UP000316614">
    <property type="component" value="Chromosome"/>
</dbReference>
<dbReference type="RefSeq" id="WP_141615646.1">
    <property type="nucleotide sequence ID" value="NZ_CP041253.1"/>
</dbReference>
<dbReference type="InterPro" id="IPR045538">
    <property type="entry name" value="CIS_TMP"/>
</dbReference>